<dbReference type="GO" id="GO:0016020">
    <property type="term" value="C:membrane"/>
    <property type="evidence" value="ECO:0007669"/>
    <property type="project" value="UniProtKB-SubCell"/>
</dbReference>
<evidence type="ECO:0000256" key="2">
    <source>
        <dbReference type="ARBA" id="ARBA00022692"/>
    </source>
</evidence>
<dbReference type="Pfam" id="PF01284">
    <property type="entry name" value="MARVEL"/>
    <property type="match status" value="1"/>
</dbReference>
<dbReference type="Proteomes" id="UP000504638">
    <property type="component" value="Unplaced"/>
</dbReference>
<protein>
    <submittedName>
        <fullName evidence="8">Integral membrane protein</fullName>
    </submittedName>
</protein>
<feature type="transmembrane region" description="Helical" evidence="6">
    <location>
        <begin position="70"/>
        <end position="89"/>
    </location>
</feature>
<feature type="transmembrane region" description="Helical" evidence="6">
    <location>
        <begin position="121"/>
        <end position="141"/>
    </location>
</feature>
<organism evidence="8">
    <name type="scientific">Eremomyces bilateralis CBS 781.70</name>
    <dbReference type="NCBI Taxonomy" id="1392243"/>
    <lineage>
        <taxon>Eukaryota</taxon>
        <taxon>Fungi</taxon>
        <taxon>Dikarya</taxon>
        <taxon>Ascomycota</taxon>
        <taxon>Pezizomycotina</taxon>
        <taxon>Dothideomycetes</taxon>
        <taxon>Dothideomycetes incertae sedis</taxon>
        <taxon>Eremomycetales</taxon>
        <taxon>Eremomycetaceae</taxon>
        <taxon>Eremomyces</taxon>
    </lineage>
</organism>
<dbReference type="EMBL" id="ML975152">
    <property type="protein sequence ID" value="KAF1814931.1"/>
    <property type="molecule type" value="Genomic_DNA"/>
</dbReference>
<evidence type="ECO:0000256" key="4">
    <source>
        <dbReference type="ARBA" id="ARBA00023136"/>
    </source>
</evidence>
<evidence type="ECO:0000256" key="5">
    <source>
        <dbReference type="SAM" id="MobiDB-lite"/>
    </source>
</evidence>
<dbReference type="RefSeq" id="XP_033536562.1">
    <property type="nucleotide sequence ID" value="XM_033678900.1"/>
</dbReference>
<gene>
    <name evidence="8 10" type="ORF">P152DRAFT_455973</name>
</gene>
<dbReference type="AlphaFoldDB" id="A0A6G1GAJ7"/>
<accession>A0A6G1GAJ7</accession>
<keyword evidence="4 6" id="KW-0472">Membrane</keyword>
<keyword evidence="2 6" id="KW-0812">Transmembrane</keyword>
<feature type="transmembrane region" description="Helical" evidence="6">
    <location>
        <begin position="45"/>
        <end position="63"/>
    </location>
</feature>
<evidence type="ECO:0000256" key="3">
    <source>
        <dbReference type="ARBA" id="ARBA00022989"/>
    </source>
</evidence>
<feature type="transmembrane region" description="Helical" evidence="6">
    <location>
        <begin position="12"/>
        <end position="30"/>
    </location>
</feature>
<dbReference type="OrthoDB" id="4074965at2759"/>
<reference evidence="8 10" key="1">
    <citation type="submission" date="2020-01" db="EMBL/GenBank/DDBJ databases">
        <authorList>
            <consortium name="DOE Joint Genome Institute"/>
            <person name="Haridas S."/>
            <person name="Albert R."/>
            <person name="Binder M."/>
            <person name="Bloem J."/>
            <person name="Labutti K."/>
            <person name="Salamov A."/>
            <person name="Andreopoulos B."/>
            <person name="Baker S.E."/>
            <person name="Barry K."/>
            <person name="Bills G."/>
            <person name="Bluhm B.H."/>
            <person name="Cannon C."/>
            <person name="Castanera R."/>
            <person name="Culley D.E."/>
            <person name="Daum C."/>
            <person name="Ezra D."/>
            <person name="Gonzalez J.B."/>
            <person name="Henrissat B."/>
            <person name="Kuo A."/>
            <person name="Liang C."/>
            <person name="Lipzen A."/>
            <person name="Lutzoni F."/>
            <person name="Magnuson J."/>
            <person name="Mondo S."/>
            <person name="Nolan M."/>
            <person name="Ohm R."/>
            <person name="Pangilinan J."/>
            <person name="Park H.-J."/>
            <person name="Ramirez L."/>
            <person name="Alfaro M."/>
            <person name="Sun H."/>
            <person name="Tritt A."/>
            <person name="Yoshinaga Y."/>
            <person name="Zwiers L.-H."/>
            <person name="Turgeon B.G."/>
            <person name="Goodwin S.B."/>
            <person name="Spatafora J.W."/>
            <person name="Crous P.W."/>
            <person name="Grigoriev I.V."/>
        </authorList>
    </citation>
    <scope>NUCLEOTIDE SEQUENCE</scope>
    <source>
        <strain evidence="8 10">CBS 781.70</strain>
    </source>
</reference>
<dbReference type="PANTHER" id="PTHR39608">
    <property type="entry name" value="INTEGRAL MEMBRANE PROTEIN (AFU_ORTHOLOGUE AFUA_5G08640)"/>
    <property type="match status" value="1"/>
</dbReference>
<evidence type="ECO:0000256" key="1">
    <source>
        <dbReference type="ARBA" id="ARBA00004141"/>
    </source>
</evidence>
<keyword evidence="3 6" id="KW-1133">Transmembrane helix</keyword>
<name>A0A6G1GAJ7_9PEZI</name>
<feature type="domain" description="MARVEL" evidence="7">
    <location>
        <begin position="8"/>
        <end position="136"/>
    </location>
</feature>
<comment type="subcellular location">
    <subcellularLocation>
        <location evidence="1">Membrane</location>
        <topology evidence="1">Multi-pass membrane protein</topology>
    </subcellularLocation>
</comment>
<dbReference type="PANTHER" id="PTHR39608:SF1">
    <property type="entry name" value="INTEGRAL MEMBRANE PROTEIN (AFU_ORTHOLOGUE AFUA_5G08640)"/>
    <property type="match status" value="1"/>
</dbReference>
<reference evidence="10" key="2">
    <citation type="submission" date="2020-04" db="EMBL/GenBank/DDBJ databases">
        <authorList>
            <consortium name="NCBI Genome Project"/>
        </authorList>
    </citation>
    <scope>NUCLEOTIDE SEQUENCE</scope>
    <source>
        <strain evidence="10">CBS 781.70</strain>
    </source>
</reference>
<evidence type="ECO:0000313" key="9">
    <source>
        <dbReference type="Proteomes" id="UP000504638"/>
    </source>
</evidence>
<reference evidence="10" key="3">
    <citation type="submission" date="2025-04" db="UniProtKB">
        <authorList>
            <consortium name="RefSeq"/>
        </authorList>
    </citation>
    <scope>IDENTIFICATION</scope>
    <source>
        <strain evidence="10">CBS 781.70</strain>
    </source>
</reference>
<dbReference type="GeneID" id="54419470"/>
<evidence type="ECO:0000313" key="10">
    <source>
        <dbReference type="RefSeq" id="XP_033536562.1"/>
    </source>
</evidence>
<evidence type="ECO:0000313" key="8">
    <source>
        <dbReference type="EMBL" id="KAF1814931.1"/>
    </source>
</evidence>
<feature type="region of interest" description="Disordered" evidence="5">
    <location>
        <begin position="149"/>
        <end position="170"/>
    </location>
</feature>
<dbReference type="InterPro" id="IPR008253">
    <property type="entry name" value="Marvel"/>
</dbReference>
<evidence type="ECO:0000259" key="7">
    <source>
        <dbReference type="Pfam" id="PF01284"/>
    </source>
</evidence>
<sequence length="170" mass="18926">MMITRIISPILRFGEFVCATIVLGLIGYFLHERNETGFGPKGREIYTIVIAALSTLLSILWMVPLTTRLLLYPIDFILSFAWFSSFGALNNYTSDLGCGGWMDWTGITRGDQCGKWKATQAFSFIGACFWLASAILGIFMFHKRRSGTDATNGTTKTGGRRGLFGRRSQV</sequence>
<keyword evidence="9" id="KW-1185">Reference proteome</keyword>
<proteinExistence type="predicted"/>
<evidence type="ECO:0000256" key="6">
    <source>
        <dbReference type="SAM" id="Phobius"/>
    </source>
</evidence>